<dbReference type="InterPro" id="IPR036388">
    <property type="entry name" value="WH-like_DNA-bd_sf"/>
</dbReference>
<evidence type="ECO:0000256" key="3">
    <source>
        <dbReference type="ARBA" id="ARBA00023163"/>
    </source>
</evidence>
<dbReference type="GO" id="GO:0003677">
    <property type="term" value="F:DNA binding"/>
    <property type="evidence" value="ECO:0007669"/>
    <property type="project" value="UniProtKB-KW"/>
</dbReference>
<dbReference type="Pfam" id="PF13545">
    <property type="entry name" value="HTH_Crp_2"/>
    <property type="match status" value="1"/>
</dbReference>
<comment type="caution">
    <text evidence="5">The sequence shown here is derived from an EMBL/GenBank/DDBJ whole genome shotgun (WGS) entry which is preliminary data.</text>
</comment>
<dbReference type="InterPro" id="IPR018490">
    <property type="entry name" value="cNMP-bd_dom_sf"/>
</dbReference>
<proteinExistence type="predicted"/>
<evidence type="ECO:0000256" key="1">
    <source>
        <dbReference type="ARBA" id="ARBA00023015"/>
    </source>
</evidence>
<dbReference type="SUPFAM" id="SSF46785">
    <property type="entry name" value="Winged helix' DNA-binding domain"/>
    <property type="match status" value="1"/>
</dbReference>
<feature type="domain" description="HTH crp-type" evidence="4">
    <location>
        <begin position="156"/>
        <end position="230"/>
    </location>
</feature>
<dbReference type="AlphaFoldDB" id="A0A838L635"/>
<dbReference type="InterPro" id="IPR036390">
    <property type="entry name" value="WH_DNA-bd_sf"/>
</dbReference>
<organism evidence="5 6">
    <name type="scientific">Sphingomonas chungangi</name>
    <dbReference type="NCBI Taxonomy" id="2683589"/>
    <lineage>
        <taxon>Bacteria</taxon>
        <taxon>Pseudomonadati</taxon>
        <taxon>Pseudomonadota</taxon>
        <taxon>Alphaproteobacteria</taxon>
        <taxon>Sphingomonadales</taxon>
        <taxon>Sphingomonadaceae</taxon>
        <taxon>Sphingomonas</taxon>
    </lineage>
</organism>
<evidence type="ECO:0000256" key="2">
    <source>
        <dbReference type="ARBA" id="ARBA00023125"/>
    </source>
</evidence>
<dbReference type="SUPFAM" id="SSF51206">
    <property type="entry name" value="cAMP-binding domain-like"/>
    <property type="match status" value="1"/>
</dbReference>
<protein>
    <submittedName>
        <fullName evidence="5">Crp/Fnr family transcriptional regulator</fullName>
    </submittedName>
</protein>
<dbReference type="EMBL" id="JACEIB010000006">
    <property type="protein sequence ID" value="MBA2934390.1"/>
    <property type="molecule type" value="Genomic_DNA"/>
</dbReference>
<name>A0A838L635_9SPHN</name>
<dbReference type="Gene3D" id="1.10.10.10">
    <property type="entry name" value="Winged helix-like DNA-binding domain superfamily/Winged helix DNA-binding domain"/>
    <property type="match status" value="1"/>
</dbReference>
<dbReference type="Proteomes" id="UP000570166">
    <property type="component" value="Unassembled WGS sequence"/>
</dbReference>
<keyword evidence="2" id="KW-0238">DNA-binding</keyword>
<dbReference type="PROSITE" id="PS51063">
    <property type="entry name" value="HTH_CRP_2"/>
    <property type="match status" value="1"/>
</dbReference>
<dbReference type="CDD" id="cd00038">
    <property type="entry name" value="CAP_ED"/>
    <property type="match status" value="1"/>
</dbReference>
<sequence>MKPLRSPDVDQALQLFLRRLLGHSALADEEQAAIVSLPGVAVPAKPNVDVVHPGQKTDHSWLVATGLAGRFSEMIDGARQITALYLPGDMGDLHSLVRPRVDGALQALTATIFIQVRHVDLHRLMARRPRIAEAFRRDCELDSARLSRWLVNCSRRDASTRIAYLLCELATRHELAGLGRIDEFPLPMSQIQIGETLGLTAVHVNRVLQRLRRSDLIRFEHGLVRIPDWSRLAEIGQFDAENT</sequence>
<evidence type="ECO:0000313" key="6">
    <source>
        <dbReference type="Proteomes" id="UP000570166"/>
    </source>
</evidence>
<accession>A0A838L635</accession>
<dbReference type="SMART" id="SM00419">
    <property type="entry name" value="HTH_CRP"/>
    <property type="match status" value="1"/>
</dbReference>
<dbReference type="InterPro" id="IPR012318">
    <property type="entry name" value="HTH_CRP"/>
</dbReference>
<evidence type="ECO:0000313" key="5">
    <source>
        <dbReference type="EMBL" id="MBA2934390.1"/>
    </source>
</evidence>
<dbReference type="GO" id="GO:0006355">
    <property type="term" value="P:regulation of DNA-templated transcription"/>
    <property type="evidence" value="ECO:0007669"/>
    <property type="project" value="InterPro"/>
</dbReference>
<keyword evidence="1" id="KW-0805">Transcription regulation</keyword>
<evidence type="ECO:0000259" key="4">
    <source>
        <dbReference type="PROSITE" id="PS51063"/>
    </source>
</evidence>
<dbReference type="Gene3D" id="2.60.120.10">
    <property type="entry name" value="Jelly Rolls"/>
    <property type="match status" value="1"/>
</dbReference>
<dbReference type="InterPro" id="IPR014710">
    <property type="entry name" value="RmlC-like_jellyroll"/>
</dbReference>
<dbReference type="InterPro" id="IPR000595">
    <property type="entry name" value="cNMP-bd_dom"/>
</dbReference>
<gene>
    <name evidence="5" type="ORF">HZF05_09795</name>
</gene>
<dbReference type="RefSeq" id="WP_160365876.1">
    <property type="nucleotide sequence ID" value="NZ_JACEIB010000006.1"/>
</dbReference>
<reference evidence="5 6" key="1">
    <citation type="submission" date="2020-07" db="EMBL/GenBank/DDBJ databases">
        <authorList>
            <person name="Sun Q."/>
        </authorList>
    </citation>
    <scope>NUCLEOTIDE SEQUENCE [LARGE SCALE GENOMIC DNA]</scope>
    <source>
        <strain evidence="5 6">CGMCC 1.13654</strain>
    </source>
</reference>
<keyword evidence="3" id="KW-0804">Transcription</keyword>
<keyword evidence="6" id="KW-1185">Reference proteome</keyword>